<evidence type="ECO:0000313" key="2">
    <source>
        <dbReference type="Proteomes" id="UP000078541"/>
    </source>
</evidence>
<organism evidence="1 2">
    <name type="scientific">Trachymyrmex septentrionalis</name>
    <dbReference type="NCBI Taxonomy" id="34720"/>
    <lineage>
        <taxon>Eukaryota</taxon>
        <taxon>Metazoa</taxon>
        <taxon>Ecdysozoa</taxon>
        <taxon>Arthropoda</taxon>
        <taxon>Hexapoda</taxon>
        <taxon>Insecta</taxon>
        <taxon>Pterygota</taxon>
        <taxon>Neoptera</taxon>
        <taxon>Endopterygota</taxon>
        <taxon>Hymenoptera</taxon>
        <taxon>Apocrita</taxon>
        <taxon>Aculeata</taxon>
        <taxon>Formicoidea</taxon>
        <taxon>Formicidae</taxon>
        <taxon>Myrmicinae</taxon>
        <taxon>Trachymyrmex</taxon>
    </lineage>
</organism>
<reference evidence="1 2" key="1">
    <citation type="submission" date="2016-03" db="EMBL/GenBank/DDBJ databases">
        <title>Trachymyrmex septentrionalis WGS genome.</title>
        <authorList>
            <person name="Nygaard S."/>
            <person name="Hu H."/>
            <person name="Boomsma J."/>
            <person name="Zhang G."/>
        </authorList>
    </citation>
    <scope>NUCLEOTIDE SEQUENCE [LARGE SCALE GENOMIC DNA]</scope>
    <source>
        <strain evidence="1">Tsep2-gDNA-1</strain>
        <tissue evidence="1">Whole body</tissue>
    </source>
</reference>
<dbReference type="EMBL" id="KQ981688">
    <property type="protein sequence ID" value="KYN37908.1"/>
    <property type="molecule type" value="Genomic_DNA"/>
</dbReference>
<keyword evidence="2" id="KW-1185">Reference proteome</keyword>
<dbReference type="Proteomes" id="UP000078541">
    <property type="component" value="Unassembled WGS sequence"/>
</dbReference>
<gene>
    <name evidence="1" type="ORF">ALC56_07704</name>
</gene>
<proteinExistence type="predicted"/>
<name>A0A151JVN3_9HYME</name>
<sequence length="200" mass="23436">MKKRKERCIPRNNNGEKIFRENSANKRVFFPHLAGFSIYCPRSRTNRNRGIVCVFVHPRVNDLHLKYSERPFNPRFATSAERRVTSSLRWDFENNSPTRHADVPFRKIIAENTVWKIMAKKKKEKILRWHTSTFLLQSLKSSLSSWMFRAVAGQKRAARTMGEGQSDPTPQSRPYDRVKASVYRQVSSGDYGWPMDTLTR</sequence>
<accession>A0A151JVN3</accession>
<protein>
    <submittedName>
        <fullName evidence="1">Uncharacterized protein</fullName>
    </submittedName>
</protein>
<evidence type="ECO:0000313" key="1">
    <source>
        <dbReference type="EMBL" id="KYN37908.1"/>
    </source>
</evidence>
<dbReference type="AlphaFoldDB" id="A0A151JVN3"/>